<comment type="pathway">
    <text evidence="5 13">Carbohydrate metabolism; hexose metabolism.</text>
</comment>
<evidence type="ECO:0000313" key="17">
    <source>
        <dbReference type="EMBL" id="KAJ8933344.1"/>
    </source>
</evidence>
<comment type="catalytic activity">
    <reaction evidence="1 13">
        <text>alpha-D-glucose = beta-D-glucose</text>
        <dbReference type="Rhea" id="RHEA:10264"/>
        <dbReference type="ChEBI" id="CHEBI:15903"/>
        <dbReference type="ChEBI" id="CHEBI:17925"/>
        <dbReference type="EC" id="5.1.3.3"/>
    </reaction>
</comment>
<dbReference type="GO" id="GO:0006006">
    <property type="term" value="P:glucose metabolic process"/>
    <property type="evidence" value="ECO:0007669"/>
    <property type="project" value="TreeGrafter"/>
</dbReference>
<keyword evidence="10 13" id="KW-0413">Isomerase</keyword>
<comment type="caution">
    <text evidence="17">The sequence shown here is derived from an EMBL/GenBank/DDBJ whole genome shotgun (WGS) entry which is preliminary data.</text>
</comment>
<evidence type="ECO:0000256" key="9">
    <source>
        <dbReference type="ARBA" id="ARBA00022553"/>
    </source>
</evidence>
<dbReference type="Gene3D" id="2.70.98.10">
    <property type="match status" value="1"/>
</dbReference>
<evidence type="ECO:0000256" key="3">
    <source>
        <dbReference type="ARBA" id="ARBA00004496"/>
    </source>
</evidence>
<accession>A0AAV8X3V1</accession>
<evidence type="ECO:0000256" key="16">
    <source>
        <dbReference type="PIRSR" id="PIRSR005096-3"/>
    </source>
</evidence>
<evidence type="ECO:0000256" key="14">
    <source>
        <dbReference type="PIRSR" id="PIRSR005096-1"/>
    </source>
</evidence>
<dbReference type="PROSITE" id="PS00545">
    <property type="entry name" value="ALDOSE_1_EPIMERASE"/>
    <property type="match status" value="1"/>
</dbReference>
<feature type="binding site" evidence="16">
    <location>
        <begin position="96"/>
        <end position="97"/>
    </location>
    <ligand>
        <name>beta-D-galactose</name>
        <dbReference type="ChEBI" id="CHEBI:27667"/>
    </ligand>
</feature>
<evidence type="ECO:0000256" key="5">
    <source>
        <dbReference type="ARBA" id="ARBA00005028"/>
    </source>
</evidence>
<dbReference type="InterPro" id="IPR008183">
    <property type="entry name" value="Aldose_1/G6P_1-epimerase"/>
</dbReference>
<reference evidence="17" key="1">
    <citation type="journal article" date="2023" name="Insect Mol. Biol.">
        <title>Genome sequencing provides insights into the evolution of gene families encoding plant cell wall-degrading enzymes in longhorned beetles.</title>
        <authorList>
            <person name="Shin N.R."/>
            <person name="Okamura Y."/>
            <person name="Kirsch R."/>
            <person name="Pauchet Y."/>
        </authorList>
    </citation>
    <scope>NUCLEOTIDE SEQUENCE</scope>
    <source>
        <strain evidence="17">RBIC_L_NR</strain>
    </source>
</reference>
<dbReference type="Pfam" id="PF01263">
    <property type="entry name" value="Aldose_epim"/>
    <property type="match status" value="1"/>
</dbReference>
<comment type="catalytic activity">
    <reaction evidence="2">
        <text>alpha-D-galactose = beta-D-galactose</text>
        <dbReference type="Rhea" id="RHEA:28675"/>
        <dbReference type="ChEBI" id="CHEBI:27667"/>
        <dbReference type="ChEBI" id="CHEBI:28061"/>
        <dbReference type="EC" id="5.1.3.3"/>
    </reaction>
    <physiologicalReaction direction="right-to-left" evidence="2">
        <dbReference type="Rhea" id="RHEA:28677"/>
    </physiologicalReaction>
</comment>
<dbReference type="InterPro" id="IPR015443">
    <property type="entry name" value="Aldose_1-epimerase"/>
</dbReference>
<keyword evidence="8" id="KW-0963">Cytoplasm</keyword>
<evidence type="ECO:0000256" key="2">
    <source>
        <dbReference type="ARBA" id="ARBA00001712"/>
    </source>
</evidence>
<evidence type="ECO:0000256" key="10">
    <source>
        <dbReference type="ARBA" id="ARBA00023235"/>
    </source>
</evidence>
<evidence type="ECO:0000256" key="7">
    <source>
        <dbReference type="ARBA" id="ARBA00011245"/>
    </source>
</evidence>
<dbReference type="PIRSF" id="PIRSF005096">
    <property type="entry name" value="GALM"/>
    <property type="match status" value="1"/>
</dbReference>
<protein>
    <recommendedName>
        <fullName evidence="13">Aldose 1-epimerase</fullName>
        <ecNumber evidence="13">5.1.3.3</ecNumber>
    </recommendedName>
</protein>
<comment type="function">
    <text evidence="12">Mutarotase that catalyzes the interconversion of beta-D-galactose and alpha-D-galactose during galactose metabolism. Beta-D-galactose is metabolized in the liver into glucose 1-phosphate, the primary metabolic fuel, by the action of four enzymes that constitute the Leloir pathway: GALM, GALK1 (galactokinase), GALT (galactose-1-phosphate uridylyltransferase) and GALE (UDP-galactose-4'-epimerase). Involved in the maintenance of the equilibrium between the beta- and alpha-anomers of galactose, therefore ensuring a sufficient supply of the alpha-anomer for GALK1. Also active on D-glucose although shows a preference for galactose over glucose.</text>
</comment>
<dbReference type="SUPFAM" id="SSF74650">
    <property type="entry name" value="Galactose mutarotase-like"/>
    <property type="match status" value="1"/>
</dbReference>
<evidence type="ECO:0000256" key="15">
    <source>
        <dbReference type="PIRSR" id="PIRSR005096-2"/>
    </source>
</evidence>
<name>A0AAV8X3V1_9CUCU</name>
<evidence type="ECO:0000256" key="13">
    <source>
        <dbReference type="PIRNR" id="PIRNR005096"/>
    </source>
</evidence>
<feature type="binding site" evidence="15">
    <location>
        <position position="262"/>
    </location>
    <ligand>
        <name>beta-D-galactose</name>
        <dbReference type="ChEBI" id="CHEBI:27667"/>
    </ligand>
</feature>
<comment type="pathway">
    <text evidence="4">Carbohydrate metabolism; galactose metabolism.</text>
</comment>
<organism evidence="17 18">
    <name type="scientific">Rhamnusium bicolor</name>
    <dbReference type="NCBI Taxonomy" id="1586634"/>
    <lineage>
        <taxon>Eukaryota</taxon>
        <taxon>Metazoa</taxon>
        <taxon>Ecdysozoa</taxon>
        <taxon>Arthropoda</taxon>
        <taxon>Hexapoda</taxon>
        <taxon>Insecta</taxon>
        <taxon>Pterygota</taxon>
        <taxon>Neoptera</taxon>
        <taxon>Endopterygota</taxon>
        <taxon>Coleoptera</taxon>
        <taxon>Polyphaga</taxon>
        <taxon>Cucujiformia</taxon>
        <taxon>Chrysomeloidea</taxon>
        <taxon>Cerambycidae</taxon>
        <taxon>Lepturinae</taxon>
        <taxon>Rhagiini</taxon>
        <taxon>Rhamnusium</taxon>
    </lineage>
</organism>
<comment type="similarity">
    <text evidence="6 13">Belongs to the aldose epimerase family.</text>
</comment>
<evidence type="ECO:0000313" key="18">
    <source>
        <dbReference type="Proteomes" id="UP001162156"/>
    </source>
</evidence>
<evidence type="ECO:0000256" key="1">
    <source>
        <dbReference type="ARBA" id="ARBA00001614"/>
    </source>
</evidence>
<dbReference type="AlphaFoldDB" id="A0AAV8X3V1"/>
<keyword evidence="9" id="KW-0597">Phosphoprotein</keyword>
<proteinExistence type="inferred from homology"/>
<comment type="subcellular location">
    <subcellularLocation>
        <location evidence="3">Cytoplasm</location>
    </subcellularLocation>
</comment>
<evidence type="ECO:0000256" key="11">
    <source>
        <dbReference type="ARBA" id="ARBA00023277"/>
    </source>
</evidence>
<dbReference type="GO" id="GO:0033499">
    <property type="term" value="P:galactose catabolic process via UDP-galactose, Leloir pathway"/>
    <property type="evidence" value="ECO:0007669"/>
    <property type="project" value="TreeGrafter"/>
</dbReference>
<dbReference type="CDD" id="cd09019">
    <property type="entry name" value="galactose_mutarotase_like"/>
    <property type="match status" value="1"/>
</dbReference>
<feature type="active site" description="Proton acceptor" evidence="14">
    <location>
        <position position="329"/>
    </location>
</feature>
<evidence type="ECO:0000256" key="4">
    <source>
        <dbReference type="ARBA" id="ARBA00004947"/>
    </source>
</evidence>
<dbReference type="PANTHER" id="PTHR10091">
    <property type="entry name" value="ALDOSE-1-EPIMERASE"/>
    <property type="match status" value="1"/>
</dbReference>
<sequence length="363" mass="40104">MARAGVVLQEDVQLKEGDFGELPDQTGQKKTVKSFTWTNKNKVSVQIITYGGYITSIKVPDKQGNVEDVVVGFNNLEGYLQPGNRYMGATVGRVANRIGGGKMTIEGVPYNLIINNGPNHLHGGIKGFDKVVWEHYVKGNQVILSYHSPNLEEGYPGDVLVNITFELTKNNEFFIDYKATTTNPTYVNLTNHSYFNLAGHNKGAAEIYKHVVSINADKITEVDRNSTPTGTLLPVADTVFDLRISKVLGDIIQKIPNSPGYDHNFCVTKGSEQGNTFVARVSHPGTGRTMEVYSNQPGVQFYTGNFLPEGDTLIGKGGFIKKHGAFCLETQIYPDAINHKNFGKSVLYPGEQYHHTVTFKFFS</sequence>
<gene>
    <name evidence="17" type="ORF">NQ314_014057</name>
</gene>
<dbReference type="GO" id="GO:0004034">
    <property type="term" value="F:aldose 1-epimerase activity"/>
    <property type="evidence" value="ECO:0007669"/>
    <property type="project" value="UniProtKB-EC"/>
</dbReference>
<dbReference type="InterPro" id="IPR018052">
    <property type="entry name" value="Ald1_epimerase_CS"/>
</dbReference>
<dbReference type="PANTHER" id="PTHR10091:SF0">
    <property type="entry name" value="GALACTOSE MUTAROTASE"/>
    <property type="match status" value="1"/>
</dbReference>
<keyword evidence="11 13" id="KW-0119">Carbohydrate metabolism</keyword>
<dbReference type="GO" id="GO:0030246">
    <property type="term" value="F:carbohydrate binding"/>
    <property type="evidence" value="ECO:0007669"/>
    <property type="project" value="InterPro"/>
</dbReference>
<dbReference type="EC" id="5.1.3.3" evidence="13"/>
<dbReference type="InterPro" id="IPR011013">
    <property type="entry name" value="Gal_mutarotase_sf_dom"/>
</dbReference>
<dbReference type="EMBL" id="JANEYF010003871">
    <property type="protein sequence ID" value="KAJ8933344.1"/>
    <property type="molecule type" value="Genomic_DNA"/>
</dbReference>
<comment type="subunit">
    <text evidence="7">Monomer.</text>
</comment>
<evidence type="ECO:0000256" key="8">
    <source>
        <dbReference type="ARBA" id="ARBA00022490"/>
    </source>
</evidence>
<evidence type="ECO:0000256" key="12">
    <source>
        <dbReference type="ARBA" id="ARBA00045743"/>
    </source>
</evidence>
<evidence type="ECO:0000256" key="6">
    <source>
        <dbReference type="ARBA" id="ARBA00006206"/>
    </source>
</evidence>
<feature type="active site" description="Proton donor" evidence="14">
    <location>
        <position position="192"/>
    </location>
</feature>
<dbReference type="FunFam" id="2.70.98.10:FF:000003">
    <property type="entry name" value="Aldose 1-epimerase"/>
    <property type="match status" value="1"/>
</dbReference>
<dbReference type="Proteomes" id="UP001162156">
    <property type="component" value="Unassembled WGS sequence"/>
</dbReference>
<dbReference type="InterPro" id="IPR047215">
    <property type="entry name" value="Galactose_mutarotase-like"/>
</dbReference>
<feature type="binding site" evidence="16">
    <location>
        <begin position="192"/>
        <end position="194"/>
    </location>
    <ligand>
        <name>beta-D-galactose</name>
        <dbReference type="ChEBI" id="CHEBI:27667"/>
    </ligand>
</feature>
<dbReference type="InterPro" id="IPR014718">
    <property type="entry name" value="GH-type_carb-bd"/>
</dbReference>
<dbReference type="NCBIfam" id="NF008277">
    <property type="entry name" value="PRK11055.1"/>
    <property type="match status" value="1"/>
</dbReference>
<keyword evidence="18" id="KW-1185">Reference proteome</keyword>
<dbReference type="GO" id="GO:0005737">
    <property type="term" value="C:cytoplasm"/>
    <property type="evidence" value="ECO:0007669"/>
    <property type="project" value="UniProtKB-SubCell"/>
</dbReference>